<reference evidence="2 3" key="1">
    <citation type="journal article" date="2016" name="Nat. Commun.">
        <title>Thousands of microbial genomes shed light on interconnected biogeochemical processes in an aquifer system.</title>
        <authorList>
            <person name="Anantharaman K."/>
            <person name="Brown C.T."/>
            <person name="Hug L.A."/>
            <person name="Sharon I."/>
            <person name="Castelle C.J."/>
            <person name="Probst A.J."/>
            <person name="Thomas B.C."/>
            <person name="Singh A."/>
            <person name="Wilkins M.J."/>
            <person name="Karaoz U."/>
            <person name="Brodie E.L."/>
            <person name="Williams K.H."/>
            <person name="Hubbard S.S."/>
            <person name="Banfield J.F."/>
        </authorList>
    </citation>
    <scope>NUCLEOTIDE SEQUENCE [LARGE SCALE GENOMIC DNA]</scope>
</reference>
<dbReference type="Proteomes" id="UP000176532">
    <property type="component" value="Unassembled WGS sequence"/>
</dbReference>
<keyword evidence="1" id="KW-0812">Transmembrane</keyword>
<dbReference type="AlphaFoldDB" id="A0A1F6M8P7"/>
<name>A0A1F6M8P7_9BACT</name>
<protein>
    <submittedName>
        <fullName evidence="2">Uncharacterized protein</fullName>
    </submittedName>
</protein>
<comment type="caution">
    <text evidence="2">The sequence shown here is derived from an EMBL/GenBank/DDBJ whole genome shotgun (WGS) entry which is preliminary data.</text>
</comment>
<accession>A0A1F6M8P7</accession>
<keyword evidence="1" id="KW-0472">Membrane</keyword>
<organism evidence="2 3">
    <name type="scientific">Candidatus Magasanikbacteria bacterium RIFCSPHIGHO2_02_FULL_50_9b</name>
    <dbReference type="NCBI Taxonomy" id="1798682"/>
    <lineage>
        <taxon>Bacteria</taxon>
        <taxon>Candidatus Magasanikiibacteriota</taxon>
    </lineage>
</organism>
<proteinExistence type="predicted"/>
<feature type="transmembrane region" description="Helical" evidence="1">
    <location>
        <begin position="9"/>
        <end position="29"/>
    </location>
</feature>
<gene>
    <name evidence="2" type="ORF">A3C15_00245</name>
</gene>
<evidence type="ECO:0000313" key="2">
    <source>
        <dbReference type="EMBL" id="OGH67948.1"/>
    </source>
</evidence>
<evidence type="ECO:0000256" key="1">
    <source>
        <dbReference type="SAM" id="Phobius"/>
    </source>
</evidence>
<sequence length="85" mass="9352">MDKLSYVPYSLKCILGAEIMYVGCIFYGTTLNKPNSELHHALLGLLPGFTWGSLSSAIVSGVVIAAYAFIFGLFMVWMHNSSMKK</sequence>
<keyword evidence="1" id="KW-1133">Transmembrane helix</keyword>
<evidence type="ECO:0000313" key="3">
    <source>
        <dbReference type="Proteomes" id="UP000176532"/>
    </source>
</evidence>
<feature type="transmembrane region" description="Helical" evidence="1">
    <location>
        <begin position="49"/>
        <end position="77"/>
    </location>
</feature>
<dbReference type="EMBL" id="MFQD01000029">
    <property type="protein sequence ID" value="OGH67948.1"/>
    <property type="molecule type" value="Genomic_DNA"/>
</dbReference>